<reference evidence="1" key="1">
    <citation type="submission" date="2018-06" db="EMBL/GenBank/DDBJ databases">
        <authorList>
            <person name="Zhirakovskaya E."/>
        </authorList>
    </citation>
    <scope>NUCLEOTIDE SEQUENCE</scope>
</reference>
<proteinExistence type="predicted"/>
<dbReference type="AlphaFoldDB" id="A0A3B0VNS0"/>
<name>A0A3B0VNS0_9ZZZZ</name>
<accession>A0A3B0VNS0</accession>
<gene>
    <name evidence="1" type="ORF">MNBD_CHLOROFLEXI01-4321</name>
</gene>
<protein>
    <submittedName>
        <fullName evidence="1">Uncharacterized protein</fullName>
    </submittedName>
</protein>
<sequence length="103" mass="10963">MDEYVIAHPGQPIVNITAYTARQKVSGYIGDQISHLMGGGEPALVLVDDRLTWRVPIILTNPSQGIVGTVGSLDVNARTGSLIVPSNLKKQVEARAKEIIAAS</sequence>
<dbReference type="EMBL" id="UOEU01000810">
    <property type="protein sequence ID" value="VAW40722.1"/>
    <property type="molecule type" value="Genomic_DNA"/>
</dbReference>
<organism evidence="1">
    <name type="scientific">hydrothermal vent metagenome</name>
    <dbReference type="NCBI Taxonomy" id="652676"/>
    <lineage>
        <taxon>unclassified sequences</taxon>
        <taxon>metagenomes</taxon>
        <taxon>ecological metagenomes</taxon>
    </lineage>
</organism>
<evidence type="ECO:0000313" key="1">
    <source>
        <dbReference type="EMBL" id="VAW40722.1"/>
    </source>
</evidence>